<dbReference type="AlphaFoldDB" id="A0A6J7I3B1"/>
<feature type="compositionally biased region" description="Polar residues" evidence="1">
    <location>
        <begin position="26"/>
        <end position="53"/>
    </location>
</feature>
<feature type="region of interest" description="Disordered" evidence="1">
    <location>
        <begin position="1"/>
        <end position="57"/>
    </location>
</feature>
<accession>A0A6J7I3B1</accession>
<evidence type="ECO:0000313" key="2">
    <source>
        <dbReference type="EMBL" id="CAB4925166.1"/>
    </source>
</evidence>
<evidence type="ECO:0000256" key="1">
    <source>
        <dbReference type="SAM" id="MobiDB-lite"/>
    </source>
</evidence>
<gene>
    <name evidence="2" type="ORF">UFOPK3543_02318</name>
</gene>
<dbReference type="EMBL" id="CAFBMH010000108">
    <property type="protein sequence ID" value="CAB4925166.1"/>
    <property type="molecule type" value="Genomic_DNA"/>
</dbReference>
<protein>
    <submittedName>
        <fullName evidence="2">Unannotated protein</fullName>
    </submittedName>
</protein>
<organism evidence="2">
    <name type="scientific">freshwater metagenome</name>
    <dbReference type="NCBI Taxonomy" id="449393"/>
    <lineage>
        <taxon>unclassified sequences</taxon>
        <taxon>metagenomes</taxon>
        <taxon>ecological metagenomes</taxon>
    </lineage>
</organism>
<reference evidence="2" key="1">
    <citation type="submission" date="2020-05" db="EMBL/GenBank/DDBJ databases">
        <authorList>
            <person name="Chiriac C."/>
            <person name="Salcher M."/>
            <person name="Ghai R."/>
            <person name="Kavagutti S V."/>
        </authorList>
    </citation>
    <scope>NUCLEOTIDE SEQUENCE</scope>
</reference>
<name>A0A6J7I3B1_9ZZZZ</name>
<sequence length="82" mass="8676">MVRSPPSAALTTFQPAPTGPRRYSSGIRTPSRNTSLKSTSPVMWMSGRTNTPGASIGHAKHVMPCRFGTSGSVRATSNPNCE</sequence>
<proteinExistence type="predicted"/>